<reference evidence="2" key="2">
    <citation type="journal article" date="2010" name="Genome Res.">
        <title>Population genomic sequencing of Coccidioides fungi reveals recent hybridization and transposon control.</title>
        <authorList>
            <person name="Neafsey D.E."/>
            <person name="Barker B.M."/>
            <person name="Sharpton T.J."/>
            <person name="Stajich J.E."/>
            <person name="Park D.J."/>
            <person name="Whiston E."/>
            <person name="Hung C.-Y."/>
            <person name="McMahan C."/>
            <person name="White J."/>
            <person name="Sykes S."/>
            <person name="Heiman D."/>
            <person name="Young S."/>
            <person name="Zeng Q."/>
            <person name="Abouelleil A."/>
            <person name="Aftuck L."/>
            <person name="Bessette D."/>
            <person name="Brown A."/>
            <person name="FitzGerald M."/>
            <person name="Lui A."/>
            <person name="Macdonald J.P."/>
            <person name="Priest M."/>
            <person name="Orbach M.J."/>
            <person name="Galgiani J.N."/>
            <person name="Kirkland T.N."/>
            <person name="Cole G.T."/>
            <person name="Birren B.W."/>
            <person name="Henn M.R."/>
            <person name="Taylor J.W."/>
            <person name="Rounsley S.D."/>
        </authorList>
    </citation>
    <scope>GENOME REANNOTATION</scope>
    <source>
        <strain evidence="2">RS</strain>
    </source>
</reference>
<dbReference type="VEuPathDB" id="FungiDB:CIMG_11523"/>
<dbReference type="RefSeq" id="XP_012213911.1">
    <property type="nucleotide sequence ID" value="XM_012358488.1"/>
</dbReference>
<dbReference type="AlphaFoldDB" id="A0A0D8JW58"/>
<evidence type="ECO:0000313" key="2">
    <source>
        <dbReference type="Proteomes" id="UP000001261"/>
    </source>
</evidence>
<dbReference type="Proteomes" id="UP000001261">
    <property type="component" value="Unassembled WGS sequence"/>
</dbReference>
<dbReference type="InParanoid" id="A0A0D8JW58"/>
<gene>
    <name evidence="1" type="ORF">CIMG_11523</name>
</gene>
<organism evidence="1 2">
    <name type="scientific">Coccidioides immitis (strain RS)</name>
    <name type="common">Valley fever fungus</name>
    <dbReference type="NCBI Taxonomy" id="246410"/>
    <lineage>
        <taxon>Eukaryota</taxon>
        <taxon>Fungi</taxon>
        <taxon>Dikarya</taxon>
        <taxon>Ascomycota</taxon>
        <taxon>Pezizomycotina</taxon>
        <taxon>Eurotiomycetes</taxon>
        <taxon>Eurotiomycetidae</taxon>
        <taxon>Onygenales</taxon>
        <taxon>Onygenaceae</taxon>
        <taxon>Coccidioides</taxon>
    </lineage>
</organism>
<accession>A0A0D8JW58</accession>
<dbReference type="GeneID" id="24163752"/>
<reference evidence="2" key="1">
    <citation type="journal article" date="2009" name="Genome Res.">
        <title>Comparative genomic analyses of the human fungal pathogens Coccidioides and their relatives.</title>
        <authorList>
            <person name="Sharpton T.J."/>
            <person name="Stajich J.E."/>
            <person name="Rounsley S.D."/>
            <person name="Gardner M.J."/>
            <person name="Wortman J.R."/>
            <person name="Jordar V.S."/>
            <person name="Maiti R."/>
            <person name="Kodira C.D."/>
            <person name="Neafsey D.E."/>
            <person name="Zeng Q."/>
            <person name="Hung C.-Y."/>
            <person name="McMahan C."/>
            <person name="Muszewska A."/>
            <person name="Grynberg M."/>
            <person name="Mandel M.A."/>
            <person name="Kellner E.M."/>
            <person name="Barker B.M."/>
            <person name="Galgiani J.N."/>
            <person name="Orbach M.J."/>
            <person name="Kirkland T.N."/>
            <person name="Cole G.T."/>
            <person name="Henn M.R."/>
            <person name="Birren B.W."/>
            <person name="Taylor J.W."/>
        </authorList>
    </citation>
    <scope>NUCLEOTIDE SEQUENCE [LARGE SCALE GENOMIC DNA]</scope>
    <source>
        <strain evidence="2">RS</strain>
    </source>
</reference>
<dbReference type="EMBL" id="GG704914">
    <property type="protein sequence ID" value="KJF61146.1"/>
    <property type="molecule type" value="Genomic_DNA"/>
</dbReference>
<protein>
    <submittedName>
        <fullName evidence="1">Uncharacterized protein</fullName>
    </submittedName>
</protein>
<name>A0A0D8JW58_COCIM</name>
<evidence type="ECO:0000313" key="1">
    <source>
        <dbReference type="EMBL" id="KJF61146.1"/>
    </source>
</evidence>
<proteinExistence type="predicted"/>
<sequence>MGARISGASPLSSRTKRPGLLCTERMEGSATSCALLRAIAPVRSNVSCAVIGTTPMSRVKAVTEEQTNTSM</sequence>
<keyword evidence="2" id="KW-1185">Reference proteome</keyword>
<dbReference type="KEGG" id="cim:CIMG_11523"/>